<dbReference type="KEGG" id="egu:105060693"/>
<dbReference type="InterPro" id="IPR018545">
    <property type="entry name" value="Btz_dom"/>
</dbReference>
<keyword evidence="15" id="KW-1185">Reference proteome</keyword>
<dbReference type="GO" id="GO:0003743">
    <property type="term" value="F:translation initiation factor activity"/>
    <property type="evidence" value="ECO:0007669"/>
    <property type="project" value="UniProtKB-KW"/>
</dbReference>
<dbReference type="PANTHER" id="PTHR36364:SF1">
    <property type="entry name" value="OS03G0203000 PROTEIN"/>
    <property type="match status" value="1"/>
</dbReference>
<proteinExistence type="inferred from homology"/>
<keyword evidence="5" id="KW-0963">Cytoplasm</keyword>
<evidence type="ECO:0000256" key="1">
    <source>
        <dbReference type="ARBA" id="ARBA00004123"/>
    </source>
</evidence>
<dbReference type="FunCoup" id="A0A6I9SG70">
    <property type="interactions" value="2377"/>
</dbReference>
<name>A0A6I9SG70_ELAGV</name>
<feature type="region of interest" description="Disordered" evidence="13">
    <location>
        <begin position="1"/>
        <end position="288"/>
    </location>
</feature>
<keyword evidence="7" id="KW-0509">mRNA transport</keyword>
<dbReference type="GO" id="GO:0006417">
    <property type="term" value="P:regulation of translation"/>
    <property type="evidence" value="ECO:0007669"/>
    <property type="project" value="UniProtKB-KW"/>
</dbReference>
<sequence length="331" mass="38017">MSSRREGRDSHAKRPHSRSERESSPKKTRRDGKPATERTYRDLDADGTADQDQKQRRRLQDVLPLEAPPAIETKLQPETVKQGSDRKIGEISDGTKHSSDPAEVPRSRSYFQHDERGSSGQGGRSYRKSNDHGWWSDPKDQSGDRVKDKAEAHDLQKKDERTRARAVENNIWKHDGFFELEAEKPPARKRPAFREQKMPAESESAAAAVGSESKLPHRDQPVSGSSRREERGGYYSRGLDKPDRPFNRADERNDRRGDVHRAGYQSRDRFGGRGMRGRERFNGRYGERNTYRQGGFQVEKWKHDLFDEANRSPTPKNEEEQIAKVEALLSL</sequence>
<keyword evidence="11" id="KW-0508">mRNA splicing</keyword>
<evidence type="ECO:0000256" key="8">
    <source>
        <dbReference type="ARBA" id="ARBA00022845"/>
    </source>
</evidence>
<evidence type="ECO:0000259" key="14">
    <source>
        <dbReference type="Pfam" id="PF09405"/>
    </source>
</evidence>
<dbReference type="RefSeq" id="XP_010942799.1">
    <property type="nucleotide sequence ID" value="XM_010944497.3"/>
</dbReference>
<dbReference type="GO" id="GO:0006397">
    <property type="term" value="P:mRNA processing"/>
    <property type="evidence" value="ECO:0007669"/>
    <property type="project" value="UniProtKB-KW"/>
</dbReference>
<protein>
    <submittedName>
        <fullName evidence="16">Eukaryotic translation initiation factor 3 subunit A</fullName>
    </submittedName>
</protein>
<dbReference type="InParanoid" id="A0A6I9SG70"/>
<accession>A0A6I9SG70</accession>
<evidence type="ECO:0000256" key="4">
    <source>
        <dbReference type="ARBA" id="ARBA00022448"/>
    </source>
</evidence>
<evidence type="ECO:0000256" key="11">
    <source>
        <dbReference type="ARBA" id="ARBA00023187"/>
    </source>
</evidence>
<dbReference type="Pfam" id="PF09405">
    <property type="entry name" value="Btz"/>
    <property type="match status" value="1"/>
</dbReference>
<evidence type="ECO:0000256" key="12">
    <source>
        <dbReference type="ARBA" id="ARBA00023242"/>
    </source>
</evidence>
<dbReference type="GO" id="GO:0051028">
    <property type="term" value="P:mRNA transport"/>
    <property type="evidence" value="ECO:0007669"/>
    <property type="project" value="UniProtKB-KW"/>
</dbReference>
<keyword evidence="8" id="KW-0810">Translation regulation</keyword>
<keyword evidence="6" id="KW-0507">mRNA processing</keyword>
<evidence type="ECO:0000256" key="5">
    <source>
        <dbReference type="ARBA" id="ARBA00022490"/>
    </source>
</evidence>
<dbReference type="PANTHER" id="PTHR36364">
    <property type="entry name" value="OS03G0203000 PROTEIN"/>
    <property type="match status" value="1"/>
</dbReference>
<feature type="compositionally biased region" description="Basic and acidic residues" evidence="13">
    <location>
        <begin position="214"/>
        <end position="288"/>
    </location>
</feature>
<dbReference type="GO" id="GO:0000184">
    <property type="term" value="P:nuclear-transcribed mRNA catabolic process, nonsense-mediated decay"/>
    <property type="evidence" value="ECO:0007669"/>
    <property type="project" value="UniProtKB-KW"/>
</dbReference>
<evidence type="ECO:0000256" key="10">
    <source>
        <dbReference type="ARBA" id="ARBA00023161"/>
    </source>
</evidence>
<feature type="compositionally biased region" description="Low complexity" evidence="13">
    <location>
        <begin position="201"/>
        <end position="213"/>
    </location>
</feature>
<evidence type="ECO:0000256" key="13">
    <source>
        <dbReference type="SAM" id="MobiDB-lite"/>
    </source>
</evidence>
<comment type="similarity">
    <text evidence="3">Belongs to the CASC3 family.</text>
</comment>
<feature type="compositionally biased region" description="Basic and acidic residues" evidence="13">
    <location>
        <begin position="137"/>
        <end position="200"/>
    </location>
</feature>
<dbReference type="GO" id="GO:0008380">
    <property type="term" value="P:RNA splicing"/>
    <property type="evidence" value="ECO:0007669"/>
    <property type="project" value="UniProtKB-KW"/>
</dbReference>
<dbReference type="OrthoDB" id="1920561at2759"/>
<dbReference type="GO" id="GO:0003729">
    <property type="term" value="F:mRNA binding"/>
    <property type="evidence" value="ECO:0007669"/>
    <property type="project" value="InterPro"/>
</dbReference>
<evidence type="ECO:0000256" key="2">
    <source>
        <dbReference type="ARBA" id="ARBA00004496"/>
    </source>
</evidence>
<keyword evidence="12" id="KW-0539">Nucleus</keyword>
<keyword evidence="16" id="KW-0396">Initiation factor</keyword>
<dbReference type="GO" id="GO:0005737">
    <property type="term" value="C:cytoplasm"/>
    <property type="evidence" value="ECO:0007669"/>
    <property type="project" value="UniProtKB-SubCell"/>
</dbReference>
<evidence type="ECO:0000256" key="7">
    <source>
        <dbReference type="ARBA" id="ARBA00022816"/>
    </source>
</evidence>
<organism evidence="15 16">
    <name type="scientific">Elaeis guineensis var. tenera</name>
    <name type="common">Oil palm</name>
    <dbReference type="NCBI Taxonomy" id="51953"/>
    <lineage>
        <taxon>Eukaryota</taxon>
        <taxon>Viridiplantae</taxon>
        <taxon>Streptophyta</taxon>
        <taxon>Embryophyta</taxon>
        <taxon>Tracheophyta</taxon>
        <taxon>Spermatophyta</taxon>
        <taxon>Magnoliopsida</taxon>
        <taxon>Liliopsida</taxon>
        <taxon>Arecaceae</taxon>
        <taxon>Arecoideae</taxon>
        <taxon>Cocoseae</taxon>
        <taxon>Elaeidinae</taxon>
        <taxon>Elaeis</taxon>
    </lineage>
</organism>
<feature type="domain" description="Btz" evidence="14">
    <location>
        <begin position="82"/>
        <end position="196"/>
    </location>
</feature>
<feature type="compositionally biased region" description="Basic and acidic residues" evidence="13">
    <location>
        <begin position="83"/>
        <end position="117"/>
    </location>
</feature>
<feature type="compositionally biased region" description="Basic and acidic residues" evidence="13">
    <location>
        <begin position="1"/>
        <end position="44"/>
    </location>
</feature>
<keyword evidence="9" id="KW-0694">RNA-binding</keyword>
<evidence type="ECO:0000256" key="6">
    <source>
        <dbReference type="ARBA" id="ARBA00022664"/>
    </source>
</evidence>
<reference evidence="16" key="1">
    <citation type="submission" date="2025-08" db="UniProtKB">
        <authorList>
            <consortium name="RefSeq"/>
        </authorList>
    </citation>
    <scope>IDENTIFICATION</scope>
</reference>
<gene>
    <name evidence="16" type="primary">LOC105060693</name>
</gene>
<keyword evidence="16" id="KW-0648">Protein biosynthesis</keyword>
<evidence type="ECO:0000313" key="16">
    <source>
        <dbReference type="RefSeq" id="XP_010942799.1"/>
    </source>
</evidence>
<dbReference type="GO" id="GO:0035145">
    <property type="term" value="C:exon-exon junction complex"/>
    <property type="evidence" value="ECO:0007669"/>
    <property type="project" value="InterPro"/>
</dbReference>
<dbReference type="Proteomes" id="UP000504607">
    <property type="component" value="Unplaced"/>
</dbReference>
<evidence type="ECO:0000256" key="9">
    <source>
        <dbReference type="ARBA" id="ARBA00022884"/>
    </source>
</evidence>
<evidence type="ECO:0000256" key="3">
    <source>
        <dbReference type="ARBA" id="ARBA00009548"/>
    </source>
</evidence>
<feature type="compositionally biased region" description="Basic and acidic residues" evidence="13">
    <location>
        <begin position="51"/>
        <end position="60"/>
    </location>
</feature>
<dbReference type="GeneID" id="105060693"/>
<keyword evidence="4" id="KW-0813">Transport</keyword>
<keyword evidence="10" id="KW-0866">Nonsense-mediated mRNA decay</keyword>
<evidence type="ECO:0000313" key="15">
    <source>
        <dbReference type="Proteomes" id="UP000504607"/>
    </source>
</evidence>
<comment type="subcellular location">
    <subcellularLocation>
        <location evidence="2">Cytoplasm</location>
    </subcellularLocation>
    <subcellularLocation>
        <location evidence="1">Nucleus</location>
    </subcellularLocation>
</comment>
<dbReference type="AlphaFoldDB" id="A0A6I9SG70"/>